<proteinExistence type="predicted"/>
<dbReference type="STRING" id="908937.Prede_1952"/>
<dbReference type="eggNOG" id="ENOG502ZA4Q">
    <property type="taxonomic scope" value="Bacteria"/>
</dbReference>
<dbReference type="HOGENOM" id="CLU_540643_0_0_10"/>
<dbReference type="Pfam" id="PF13004">
    <property type="entry name" value="BACON"/>
    <property type="match status" value="1"/>
</dbReference>
<dbReference type="EMBL" id="CP003369">
    <property type="protein sequence ID" value="AGB29232.1"/>
    <property type="molecule type" value="Genomic_DNA"/>
</dbReference>
<dbReference type="PATRIC" id="fig|908937.9.peg.2073"/>
<dbReference type="OrthoDB" id="1043265at2"/>
<dbReference type="KEGG" id="pdt:Prede_1952"/>
<evidence type="ECO:0000259" key="1">
    <source>
        <dbReference type="Pfam" id="PF13004"/>
    </source>
</evidence>
<feature type="domain" description="BACON" evidence="1">
    <location>
        <begin position="258"/>
        <end position="302"/>
    </location>
</feature>
<dbReference type="InterPro" id="IPR013783">
    <property type="entry name" value="Ig-like_fold"/>
</dbReference>
<dbReference type="CDD" id="cd14948">
    <property type="entry name" value="BACON"/>
    <property type="match status" value="1"/>
</dbReference>
<evidence type="ECO:0000313" key="5">
    <source>
        <dbReference type="Proteomes" id="UP000010862"/>
    </source>
</evidence>
<dbReference type="PROSITE" id="PS51257">
    <property type="entry name" value="PROKAR_LIPOPROTEIN"/>
    <property type="match status" value="1"/>
</dbReference>
<reference evidence="3 4" key="1">
    <citation type="submission" date="2011-04" db="EMBL/GenBank/DDBJ databases">
        <authorList>
            <person name="Muzny D."/>
            <person name="Qin X."/>
            <person name="Deng J."/>
            <person name="Jiang H."/>
            <person name="Liu Y."/>
            <person name="Qu J."/>
            <person name="Song X.-Z."/>
            <person name="Zhang L."/>
            <person name="Thornton R."/>
            <person name="Coyle M."/>
            <person name="Francisco L."/>
            <person name="Jackson L."/>
            <person name="Javaid M."/>
            <person name="Korchina V."/>
            <person name="Kovar C."/>
            <person name="Mata R."/>
            <person name="Mathew T."/>
            <person name="Ngo R."/>
            <person name="Nguyen L."/>
            <person name="Nguyen N."/>
            <person name="Okwuonu G."/>
            <person name="Ongeri F."/>
            <person name="Pham C."/>
            <person name="Simmons D."/>
            <person name="Wilczek-Boney K."/>
            <person name="Hale W."/>
            <person name="Jakkamsetti A."/>
            <person name="Pham P."/>
            <person name="Ruth R."/>
            <person name="San Lucas F."/>
            <person name="Warren J."/>
            <person name="Zhang J."/>
            <person name="Zhao Z."/>
            <person name="Zhou C."/>
            <person name="Zhu D."/>
            <person name="Lee S."/>
            <person name="Bess C."/>
            <person name="Blankenburg K."/>
            <person name="Forbes L."/>
            <person name="Fu Q."/>
            <person name="Gubbala S."/>
            <person name="Hirani K."/>
            <person name="Jayaseelan J.C."/>
            <person name="Lara F."/>
            <person name="Munidasa M."/>
            <person name="Palculict T."/>
            <person name="Patil S."/>
            <person name="Pu L.-L."/>
            <person name="Saada N."/>
            <person name="Tang L."/>
            <person name="Weissenberger G."/>
            <person name="Zhu Y."/>
            <person name="Hemphill L."/>
            <person name="Shang Y."/>
            <person name="Youmans B."/>
            <person name="Ayvaz T."/>
            <person name="Ross M."/>
            <person name="Santibanez J."/>
            <person name="Aqrawi P."/>
            <person name="Gross S."/>
            <person name="Joshi V."/>
            <person name="Fowler G."/>
            <person name="Nazareth L."/>
            <person name="Reid J."/>
            <person name="Worley K."/>
            <person name="Petrosino J."/>
            <person name="Highlander S."/>
            <person name="Gibbs R."/>
        </authorList>
    </citation>
    <scope>NUCLEOTIDE SEQUENCE [LARGE SCALE GENOMIC DNA]</scope>
    <source>
        <strain evidence="3 4">DSM 3688</strain>
    </source>
</reference>
<evidence type="ECO:0000313" key="4">
    <source>
        <dbReference type="Proteomes" id="UP000007820"/>
    </source>
</evidence>
<dbReference type="EMBL" id="AFPW01000035">
    <property type="protein sequence ID" value="EGQ13151.1"/>
    <property type="molecule type" value="Genomic_DNA"/>
</dbReference>
<dbReference type="Proteomes" id="UP000007820">
    <property type="component" value="Unassembled WGS sequence"/>
</dbReference>
<gene>
    <name evidence="2" type="ordered locus">Prede_1952</name>
    <name evidence="3" type="ORF">HMPREF9136_2127</name>
</gene>
<evidence type="ECO:0000313" key="3">
    <source>
        <dbReference type="EMBL" id="EGQ13151.1"/>
    </source>
</evidence>
<reference evidence="2" key="2">
    <citation type="submission" date="2012-02" db="EMBL/GenBank/DDBJ databases">
        <title>Complete sequence of chromosome 2 of Prevotella dentalis DSM 3688.</title>
        <authorList>
            <consortium name="US DOE Joint Genome Institute (JGI-PGF)"/>
            <person name="Lucas S."/>
            <person name="Copeland A."/>
            <person name="Lapidus A."/>
            <person name="Glavina del Rio T."/>
            <person name="Dalin E."/>
            <person name="Tice H."/>
            <person name="Bruce D."/>
            <person name="Goodwin L."/>
            <person name="Pitluck S."/>
            <person name="Peters L."/>
            <person name="Mikhailova N."/>
            <person name="Chertkov O."/>
            <person name="Kyrpides N."/>
            <person name="Mavromatis K."/>
            <person name="Ivanova N."/>
            <person name="Brettin T."/>
            <person name="Detter J.C."/>
            <person name="Han C."/>
            <person name="Larimer F."/>
            <person name="Land M."/>
            <person name="Hauser L."/>
            <person name="Markowitz V."/>
            <person name="Cheng J.-F."/>
            <person name="Hugenholtz P."/>
            <person name="Woyke T."/>
            <person name="Wu D."/>
            <person name="Gronow S."/>
            <person name="Wellnitz S."/>
            <person name="Brambilla E."/>
            <person name="Klenk H.-P."/>
            <person name="Eisen J.A."/>
        </authorList>
    </citation>
    <scope>NUCLEOTIDE SEQUENCE [LARGE SCALE GENOMIC DNA]</scope>
    <source>
        <strain evidence="2">DSM 3688</strain>
    </source>
</reference>
<keyword evidence="5" id="KW-1185">Reference proteome</keyword>
<dbReference type="RefSeq" id="WP_005846901.1">
    <property type="nucleotide sequence ID" value="NC_019968.1"/>
</dbReference>
<sequence length="506" mass="53507">MKIKHIIPALFGLLAMLTGCSDDYVKDALGNLQVSKSYVTIPVKGGADTITVTATGDWTLEKVVSKDDSLKWLGISKVAGAAGETELVFSAAAEPGGRAGEVLLHCNGQTQHLNIQQGVVKPADVTCAEVIAGPNNKSYRVTGICTGISNTVYGNWYLTDATGQIYIYGTLDAKKAEKNFASLGIEVGDEITVTGPKKTYGTTVELVNVTVEKINKSLIKVDSTEVAGTVGNTLPLEGGELVAHLTCKGQGVSVGIPEDAKEWLSISSIKQSGTTATVIFKVVANAGGDRTTTITFSTTDGKKEYSSTAELVQKGAIVAATVAEFNAAPVGNTMYRLTGVISKVDDAAKGRFHIKDFSGETYVYGFPNFPATGAKEGDIVTLVGKRGQYKEVIEMLTPTLEKLQAVAEVSVAEFLTKADDLNVYYKVSGKVANIKNTTYGNFDLESGDAKVYVYGCMPGYGATGDAKKNFLTTAGIAEGDEITMIGYKTTYKGTIQMGGGFFFSKK</sequence>
<protein>
    <recommendedName>
        <fullName evidence="1">BACON domain-containing protein</fullName>
    </recommendedName>
</protein>
<dbReference type="InterPro" id="IPR024361">
    <property type="entry name" value="BACON"/>
</dbReference>
<dbReference type="AlphaFoldDB" id="F9D5J9"/>
<dbReference type="Proteomes" id="UP000010862">
    <property type="component" value="Chromosome 2"/>
</dbReference>
<accession>F9D5J9</accession>
<organism evidence="3 4">
    <name type="scientific">Prevotella dentalis (strain ATCC 49559 / DSM 3688 / JCM 13448 / NCTC 12043 / ES 2772)</name>
    <name type="common">Mitsuokella dentalis</name>
    <dbReference type="NCBI Taxonomy" id="908937"/>
    <lineage>
        <taxon>Bacteria</taxon>
        <taxon>Pseudomonadati</taxon>
        <taxon>Bacteroidota</taxon>
        <taxon>Bacteroidia</taxon>
        <taxon>Bacteroidales</taxon>
        <taxon>Prevotellaceae</taxon>
        <taxon>Prevotella</taxon>
    </lineage>
</organism>
<evidence type="ECO:0000313" key="2">
    <source>
        <dbReference type="EMBL" id="AGB29232.1"/>
    </source>
</evidence>
<name>F9D5J9_PREDD</name>
<dbReference type="Gene3D" id="2.60.40.10">
    <property type="entry name" value="Immunoglobulins"/>
    <property type="match status" value="1"/>
</dbReference>